<dbReference type="RefSeq" id="XP_005761103.1">
    <property type="nucleotide sequence ID" value="XM_005761046.1"/>
</dbReference>
<reference evidence="4" key="1">
    <citation type="journal article" date="2013" name="Nature">
        <title>Pan genome of the phytoplankton Emiliania underpins its global distribution.</title>
        <authorList>
            <person name="Read B.A."/>
            <person name="Kegel J."/>
            <person name="Klute M.J."/>
            <person name="Kuo A."/>
            <person name="Lefebvre S.C."/>
            <person name="Maumus F."/>
            <person name="Mayer C."/>
            <person name="Miller J."/>
            <person name="Monier A."/>
            <person name="Salamov A."/>
            <person name="Young J."/>
            <person name="Aguilar M."/>
            <person name="Claverie J.M."/>
            <person name="Frickenhaus S."/>
            <person name="Gonzalez K."/>
            <person name="Herman E.K."/>
            <person name="Lin Y.C."/>
            <person name="Napier J."/>
            <person name="Ogata H."/>
            <person name="Sarno A.F."/>
            <person name="Shmutz J."/>
            <person name="Schroeder D."/>
            <person name="de Vargas C."/>
            <person name="Verret F."/>
            <person name="von Dassow P."/>
            <person name="Valentin K."/>
            <person name="Van de Peer Y."/>
            <person name="Wheeler G."/>
            <person name="Dacks J.B."/>
            <person name="Delwiche C.F."/>
            <person name="Dyhrman S.T."/>
            <person name="Glockner G."/>
            <person name="John U."/>
            <person name="Richards T."/>
            <person name="Worden A.Z."/>
            <person name="Zhang X."/>
            <person name="Grigoriev I.V."/>
            <person name="Allen A.E."/>
            <person name="Bidle K."/>
            <person name="Borodovsky M."/>
            <person name="Bowler C."/>
            <person name="Brownlee C."/>
            <person name="Cock J.M."/>
            <person name="Elias M."/>
            <person name="Gladyshev V.N."/>
            <person name="Groth M."/>
            <person name="Guda C."/>
            <person name="Hadaegh A."/>
            <person name="Iglesias-Rodriguez M.D."/>
            <person name="Jenkins J."/>
            <person name="Jones B.M."/>
            <person name="Lawson T."/>
            <person name="Leese F."/>
            <person name="Lindquist E."/>
            <person name="Lobanov A."/>
            <person name="Lomsadze A."/>
            <person name="Malik S.B."/>
            <person name="Marsh M.E."/>
            <person name="Mackinder L."/>
            <person name="Mock T."/>
            <person name="Mueller-Roeber B."/>
            <person name="Pagarete A."/>
            <person name="Parker M."/>
            <person name="Probert I."/>
            <person name="Quesneville H."/>
            <person name="Raines C."/>
            <person name="Rensing S.A."/>
            <person name="Riano-Pachon D.M."/>
            <person name="Richier S."/>
            <person name="Rokitta S."/>
            <person name="Shiraiwa Y."/>
            <person name="Soanes D.M."/>
            <person name="van der Giezen M."/>
            <person name="Wahlund T.M."/>
            <person name="Williams B."/>
            <person name="Wilson W."/>
            <person name="Wolfe G."/>
            <person name="Wurch L.L."/>
        </authorList>
    </citation>
    <scope>NUCLEOTIDE SEQUENCE</scope>
</reference>
<dbReference type="InterPro" id="IPR014721">
    <property type="entry name" value="Ribsml_uS5_D2-typ_fold_subgr"/>
</dbReference>
<dbReference type="STRING" id="2903.R1DIZ5"/>
<dbReference type="Gene3D" id="3.30.230.10">
    <property type="match status" value="1"/>
</dbReference>
<dbReference type="InterPro" id="IPR020568">
    <property type="entry name" value="Ribosomal_Su5_D2-typ_SF"/>
</dbReference>
<dbReference type="KEGG" id="ehx:EMIHUDRAFT_68133"/>
<dbReference type="PaxDb" id="2903-EOD08674"/>
<dbReference type="SUPFAM" id="SSF54211">
    <property type="entry name" value="Ribosomal protein S5 domain 2-like"/>
    <property type="match status" value="1"/>
</dbReference>
<accession>A0A0D3IBN9</accession>
<dbReference type="GO" id="GO:0006265">
    <property type="term" value="P:DNA topological change"/>
    <property type="evidence" value="ECO:0007669"/>
    <property type="project" value="InterPro"/>
</dbReference>
<dbReference type="InterPro" id="IPR015320">
    <property type="entry name" value="TopoVI_B_transducer"/>
</dbReference>
<evidence type="ECO:0000313" key="4">
    <source>
        <dbReference type="Proteomes" id="UP000013827"/>
    </source>
</evidence>
<dbReference type="SUPFAM" id="SSF55874">
    <property type="entry name" value="ATPase domain of HSP90 chaperone/DNA topoisomerase II/histidine kinase"/>
    <property type="match status" value="1"/>
</dbReference>
<feature type="domain" description="DNA topoisomerase VI subunit B transducer" evidence="2">
    <location>
        <begin position="359"/>
        <end position="539"/>
    </location>
</feature>
<organism evidence="3 4">
    <name type="scientific">Emiliania huxleyi (strain CCMP1516)</name>
    <dbReference type="NCBI Taxonomy" id="280463"/>
    <lineage>
        <taxon>Eukaryota</taxon>
        <taxon>Haptista</taxon>
        <taxon>Haptophyta</taxon>
        <taxon>Prymnesiophyceae</taxon>
        <taxon>Isochrysidales</taxon>
        <taxon>Noelaerhabdaceae</taxon>
        <taxon>Emiliania</taxon>
    </lineage>
</organism>
<evidence type="ECO:0000256" key="1">
    <source>
        <dbReference type="SAM" id="MobiDB-lite"/>
    </source>
</evidence>
<dbReference type="PANTHER" id="PTHR48444:SF1">
    <property type="entry name" value="DNA TOPOISOMERASE 6 SUBUNIT B"/>
    <property type="match status" value="1"/>
</dbReference>
<name>A0A0D3IBN9_EMIH1</name>
<dbReference type="GO" id="GO:0003677">
    <property type="term" value="F:DNA binding"/>
    <property type="evidence" value="ECO:0007669"/>
    <property type="project" value="InterPro"/>
</dbReference>
<protein>
    <recommendedName>
        <fullName evidence="2">DNA topoisomerase VI subunit B transducer domain-containing protein</fullName>
    </recommendedName>
</protein>
<keyword evidence="4" id="KW-1185">Reference proteome</keyword>
<dbReference type="GO" id="GO:0003918">
    <property type="term" value="F:DNA topoisomerase type II (double strand cut, ATP-hydrolyzing) activity"/>
    <property type="evidence" value="ECO:0007669"/>
    <property type="project" value="InterPro"/>
</dbReference>
<dbReference type="GeneID" id="17254785"/>
<dbReference type="EnsemblProtists" id="EOD08674">
    <property type="protein sequence ID" value="EOD08674"/>
    <property type="gene ID" value="EMIHUDRAFT_68133"/>
</dbReference>
<dbReference type="eggNOG" id="ENOG502QQC0">
    <property type="taxonomic scope" value="Eukaryota"/>
</dbReference>
<feature type="region of interest" description="Disordered" evidence="1">
    <location>
        <begin position="86"/>
        <end position="111"/>
    </location>
</feature>
<dbReference type="Proteomes" id="UP000013827">
    <property type="component" value="Unassembled WGS sequence"/>
</dbReference>
<dbReference type="Gene3D" id="1.10.8.50">
    <property type="match status" value="1"/>
</dbReference>
<dbReference type="HOGENOM" id="CLU_006403_1_0_1"/>
<dbReference type="InterPro" id="IPR036890">
    <property type="entry name" value="HATPase_C_sf"/>
</dbReference>
<sequence length="554" mass="61083">APAPQFSENKNIAGFDNVGKSLYTTVRELVENALDACESIRELPDIEITLQEFDTEGLNALIGVVAHERLDSSLYESAKAATGKKARVAATRNPCRRSASPHRANKGTPPRHLLGESLYYRVTVRDNGCGMRHEQAEDASETLARHFSEALPRHRAYISAASRLHLGCISAASRQVRSATSSTGPLSVCVLDIDIQKNEPRVKVHERIDNTSGLRGTERSAAAAGSLKDPRLQVRYLRQMAVITPYARFGLRVSTLSERSTLALEYARRSDEMPPSPSTIKHHPSSVNLELLTSLLREGKERQLVKFLSKELSNKPDTGTLQRLVAELGTRPGPVRDMSRKRPNRRLVAELQWAADTPASCLSPVGEYNMRLGILKELRPDLVATHQEPPRPTASCAIRRRARPADLCPPRAAIGHPAVIEAGVCLGGRDAKPGITVYRFANRTPPPARRGLLRTAAPHTLWPALQLPDQRCEQRTAHASRREQVPFKGTGKEYIGDDIPEDAAAPAPSDALALLLRRCCLQLKAKIVKQRALADEREKKKNLTKYIPDVSRAL</sequence>
<dbReference type="PANTHER" id="PTHR48444">
    <property type="entry name" value="DNA TOPOISOMERASE 6 SUBUNIT B"/>
    <property type="match status" value="1"/>
</dbReference>
<proteinExistence type="predicted"/>
<dbReference type="Gene3D" id="3.30.565.10">
    <property type="entry name" value="Histidine kinase-like ATPase, C-terminal domain"/>
    <property type="match status" value="1"/>
</dbReference>
<evidence type="ECO:0000259" key="2">
    <source>
        <dbReference type="Pfam" id="PF09239"/>
    </source>
</evidence>
<evidence type="ECO:0000313" key="3">
    <source>
        <dbReference type="EnsemblProtists" id="EOD08674"/>
    </source>
</evidence>
<dbReference type="Pfam" id="PF09239">
    <property type="entry name" value="Topo-VIb_trans"/>
    <property type="match status" value="1"/>
</dbReference>
<dbReference type="AlphaFoldDB" id="A0A0D3IBN9"/>
<reference evidence="3" key="2">
    <citation type="submission" date="2024-10" db="UniProtKB">
        <authorList>
            <consortium name="EnsemblProtists"/>
        </authorList>
    </citation>
    <scope>IDENTIFICATION</scope>
</reference>